<dbReference type="AlphaFoldDB" id="A0A0C3KSQ8"/>
<reference evidence="2 3" key="1">
    <citation type="submission" date="2014-04" db="EMBL/GenBank/DDBJ databases">
        <authorList>
            <consortium name="DOE Joint Genome Institute"/>
            <person name="Kuo A."/>
            <person name="Kohler A."/>
            <person name="Costa M.D."/>
            <person name="Nagy L.G."/>
            <person name="Floudas D."/>
            <person name="Copeland A."/>
            <person name="Barry K.W."/>
            <person name="Cichocki N."/>
            <person name="Veneault-Fourrey C."/>
            <person name="LaButti K."/>
            <person name="Lindquist E.A."/>
            <person name="Lipzen A."/>
            <person name="Lundell T."/>
            <person name="Morin E."/>
            <person name="Murat C."/>
            <person name="Sun H."/>
            <person name="Tunlid A."/>
            <person name="Henrissat B."/>
            <person name="Grigoriev I.V."/>
            <person name="Hibbett D.S."/>
            <person name="Martin F."/>
            <person name="Nordberg H.P."/>
            <person name="Cantor M.N."/>
            <person name="Hua S.X."/>
        </authorList>
    </citation>
    <scope>NUCLEOTIDE SEQUENCE [LARGE SCALE GENOMIC DNA]</scope>
    <source>
        <strain evidence="2 3">Marx 270</strain>
    </source>
</reference>
<dbReference type="Proteomes" id="UP000054217">
    <property type="component" value="Unassembled WGS sequence"/>
</dbReference>
<keyword evidence="3" id="KW-1185">Reference proteome</keyword>
<dbReference type="OrthoDB" id="2567806at2759"/>
<name>A0A0C3KSQ8_PISTI</name>
<organism evidence="2 3">
    <name type="scientific">Pisolithus tinctorius Marx 270</name>
    <dbReference type="NCBI Taxonomy" id="870435"/>
    <lineage>
        <taxon>Eukaryota</taxon>
        <taxon>Fungi</taxon>
        <taxon>Dikarya</taxon>
        <taxon>Basidiomycota</taxon>
        <taxon>Agaricomycotina</taxon>
        <taxon>Agaricomycetes</taxon>
        <taxon>Agaricomycetidae</taxon>
        <taxon>Boletales</taxon>
        <taxon>Sclerodermatineae</taxon>
        <taxon>Pisolithaceae</taxon>
        <taxon>Pisolithus</taxon>
    </lineage>
</organism>
<evidence type="ECO:0000313" key="3">
    <source>
        <dbReference type="Proteomes" id="UP000054217"/>
    </source>
</evidence>
<dbReference type="EMBL" id="KN831947">
    <property type="protein sequence ID" value="KIO12557.1"/>
    <property type="molecule type" value="Genomic_DNA"/>
</dbReference>
<sequence>MVQSVTKVIYRPDTQSTEEFVAMVNTAEFKRWKNGDTSIPLTDVVDSFEVYHSSQGHLLRPSRQQLENVFGTSKDVDVLTTILQNGKEQPVNGFSNGLGVTNIARTNAVIDCKGKGTSGI</sequence>
<feature type="domain" description="Ribosome maturation protein SDO1/SBDS N-terminal" evidence="1">
    <location>
        <begin position="5"/>
        <end position="89"/>
    </location>
</feature>
<evidence type="ECO:0000259" key="1">
    <source>
        <dbReference type="Pfam" id="PF01172"/>
    </source>
</evidence>
<dbReference type="SUPFAM" id="SSF89895">
    <property type="entry name" value="FYSH domain"/>
    <property type="match status" value="1"/>
</dbReference>
<proteinExistence type="predicted"/>
<dbReference type="Pfam" id="PF01172">
    <property type="entry name" value="SBDS_N"/>
    <property type="match status" value="1"/>
</dbReference>
<dbReference type="InParanoid" id="A0A0C3KSQ8"/>
<dbReference type="HOGENOM" id="CLU_137480_0_0_1"/>
<accession>A0A0C3KSQ8</accession>
<dbReference type="STRING" id="870435.A0A0C3KSQ8"/>
<evidence type="ECO:0000313" key="2">
    <source>
        <dbReference type="EMBL" id="KIO12557.1"/>
    </source>
</evidence>
<dbReference type="InterPro" id="IPR036786">
    <property type="entry name" value="Ribosome_mat_SBDS_N_sf"/>
</dbReference>
<dbReference type="InterPro" id="IPR019783">
    <property type="entry name" value="SDO1/SBDS_N"/>
</dbReference>
<reference evidence="3" key="2">
    <citation type="submission" date="2015-01" db="EMBL/GenBank/DDBJ databases">
        <title>Evolutionary Origins and Diversification of the Mycorrhizal Mutualists.</title>
        <authorList>
            <consortium name="DOE Joint Genome Institute"/>
            <consortium name="Mycorrhizal Genomics Consortium"/>
            <person name="Kohler A."/>
            <person name="Kuo A."/>
            <person name="Nagy L.G."/>
            <person name="Floudas D."/>
            <person name="Copeland A."/>
            <person name="Barry K.W."/>
            <person name="Cichocki N."/>
            <person name="Veneault-Fourrey C."/>
            <person name="LaButti K."/>
            <person name="Lindquist E.A."/>
            <person name="Lipzen A."/>
            <person name="Lundell T."/>
            <person name="Morin E."/>
            <person name="Murat C."/>
            <person name="Riley R."/>
            <person name="Ohm R."/>
            <person name="Sun H."/>
            <person name="Tunlid A."/>
            <person name="Henrissat B."/>
            <person name="Grigoriev I.V."/>
            <person name="Hibbett D.S."/>
            <person name="Martin F."/>
        </authorList>
    </citation>
    <scope>NUCLEOTIDE SEQUENCE [LARGE SCALE GENOMIC DNA]</scope>
    <source>
        <strain evidence="3">Marx 270</strain>
    </source>
</reference>
<gene>
    <name evidence="2" type="ORF">M404DRAFT_682393</name>
</gene>
<dbReference type="Gene3D" id="3.30.1250.10">
    <property type="entry name" value="Ribosome maturation protein SBDS, N-terminal domain"/>
    <property type="match status" value="1"/>
</dbReference>
<protein>
    <recommendedName>
        <fullName evidence="1">Ribosome maturation protein SDO1/SBDS N-terminal domain-containing protein</fullName>
    </recommendedName>
</protein>
<dbReference type="FunCoup" id="A0A0C3KSQ8">
    <property type="interactions" value="25"/>
</dbReference>